<dbReference type="PANTHER" id="PTHR42951">
    <property type="entry name" value="METALLO-BETA-LACTAMASE DOMAIN-CONTAINING"/>
    <property type="match status" value="1"/>
</dbReference>
<feature type="domain" description="Metallo-beta-lactamase" evidence="1">
    <location>
        <begin position="18"/>
        <end position="211"/>
    </location>
</feature>
<evidence type="ECO:0000259" key="1">
    <source>
        <dbReference type="SMART" id="SM00849"/>
    </source>
</evidence>
<evidence type="ECO:0000313" key="2">
    <source>
        <dbReference type="EMBL" id="SHJ70059.1"/>
    </source>
</evidence>
<accession>A0A1M6LFS8</accession>
<dbReference type="InterPro" id="IPR050855">
    <property type="entry name" value="NDM-1-like"/>
</dbReference>
<dbReference type="RefSeq" id="WP_073380055.1">
    <property type="nucleotide sequence ID" value="NZ_FQZK01000008.1"/>
</dbReference>
<dbReference type="SUPFAM" id="SSF56281">
    <property type="entry name" value="Metallo-hydrolase/oxidoreductase"/>
    <property type="match status" value="1"/>
</dbReference>
<protein>
    <submittedName>
        <fullName evidence="2">Glyoxylase, beta-lactamase superfamily II</fullName>
    </submittedName>
</protein>
<dbReference type="InterPro" id="IPR001279">
    <property type="entry name" value="Metallo-B-lactamas"/>
</dbReference>
<keyword evidence="3" id="KW-1185">Reference proteome</keyword>
<sequence>MLTEVAAGVFTHRSELLRNNTVVVRGTDGVLVVDAGITGPEMACLADDLRGLGLPVVAGFATHPDWDHVLWHPDLGDAPRYSTARCAAAMRDLRAAPDWRARVTGGLPPEVADDIPLDPFGLITEPPAGTGRVPWDGPEVRIVEHPAHSPGHAALLVPERGVLAAGDMLSDVFVPMLDGFTGGNDPIGEYLAGLRLLEGVVDGVDVVVPGHGSVGRGGEIRERIGLDRAYLLALRDGGAFDDRRIVAPFEPGWEWVADIHAGQLRRAARWNGREGSPG</sequence>
<dbReference type="Gene3D" id="3.60.15.10">
    <property type="entry name" value="Ribonuclease Z/Hydroxyacylglutathione hydrolase-like"/>
    <property type="match status" value="1"/>
</dbReference>
<evidence type="ECO:0000313" key="3">
    <source>
        <dbReference type="Proteomes" id="UP000184452"/>
    </source>
</evidence>
<dbReference type="STRING" id="758803.SAMN05421803_108199"/>
<organism evidence="2 3">
    <name type="scientific">Nocardiopsis flavescens</name>
    <dbReference type="NCBI Taxonomy" id="758803"/>
    <lineage>
        <taxon>Bacteria</taxon>
        <taxon>Bacillati</taxon>
        <taxon>Actinomycetota</taxon>
        <taxon>Actinomycetes</taxon>
        <taxon>Streptosporangiales</taxon>
        <taxon>Nocardiopsidaceae</taxon>
        <taxon>Nocardiopsis</taxon>
    </lineage>
</organism>
<proteinExistence type="predicted"/>
<dbReference type="AlphaFoldDB" id="A0A1M6LFS8"/>
<dbReference type="EMBL" id="FQZK01000008">
    <property type="protein sequence ID" value="SHJ70059.1"/>
    <property type="molecule type" value="Genomic_DNA"/>
</dbReference>
<dbReference type="InterPro" id="IPR036866">
    <property type="entry name" value="RibonucZ/Hydroxyglut_hydro"/>
</dbReference>
<gene>
    <name evidence="2" type="ORF">SAMN05421803_108199</name>
</gene>
<dbReference type="Pfam" id="PF00753">
    <property type="entry name" value="Lactamase_B"/>
    <property type="match status" value="1"/>
</dbReference>
<reference evidence="2 3" key="1">
    <citation type="submission" date="2016-11" db="EMBL/GenBank/DDBJ databases">
        <authorList>
            <person name="Jaros S."/>
            <person name="Januszkiewicz K."/>
            <person name="Wedrychowicz H."/>
        </authorList>
    </citation>
    <scope>NUCLEOTIDE SEQUENCE [LARGE SCALE GENOMIC DNA]</scope>
    <source>
        <strain evidence="2 3">CGMCC 4.5723</strain>
    </source>
</reference>
<name>A0A1M6LFS8_9ACTN</name>
<dbReference type="Proteomes" id="UP000184452">
    <property type="component" value="Unassembled WGS sequence"/>
</dbReference>
<dbReference type="PANTHER" id="PTHR42951:SF22">
    <property type="entry name" value="METALLO BETA-LACTAMASE SUPERFAMILY LIPOPROTEIN"/>
    <property type="match status" value="1"/>
</dbReference>
<dbReference type="OrthoDB" id="3813329at2"/>
<dbReference type="SMART" id="SM00849">
    <property type="entry name" value="Lactamase_B"/>
    <property type="match status" value="1"/>
</dbReference>